<evidence type="ECO:0000313" key="3">
    <source>
        <dbReference type="Proteomes" id="UP001142325"/>
    </source>
</evidence>
<dbReference type="AlphaFoldDB" id="A0A9W6HQQ4"/>
<gene>
    <name evidence="2" type="ORF">GCM10017596_08820</name>
</gene>
<comment type="caution">
    <text evidence="2">The sequence shown here is derived from an EMBL/GenBank/DDBJ whole genome shotgun (WGS) entry which is preliminary data.</text>
</comment>
<reference evidence="2" key="2">
    <citation type="submission" date="2023-01" db="EMBL/GenBank/DDBJ databases">
        <authorList>
            <person name="Sun Q."/>
            <person name="Evtushenko L."/>
        </authorList>
    </citation>
    <scope>NUCLEOTIDE SEQUENCE</scope>
    <source>
        <strain evidence="2">VKM Ac-1958</strain>
    </source>
</reference>
<protein>
    <recommendedName>
        <fullName evidence="1">Aminoglycoside phosphotransferase domain-containing protein</fullName>
    </recommendedName>
</protein>
<dbReference type="InterPro" id="IPR011009">
    <property type="entry name" value="Kinase-like_dom_sf"/>
</dbReference>
<accession>A0A9W6HQQ4</accession>
<evidence type="ECO:0000259" key="1">
    <source>
        <dbReference type="Pfam" id="PF01636"/>
    </source>
</evidence>
<sequence length="278" mass="30900">MTAGTVERSFEGFYADLDQVRSASGVRHMVKRFRLRGIAEPESRALALLRAHTPVDIAVPALLGMELDGTEETLVLSYIDGEPAGNAQNPDAVAEQIIDVVTHWHTQRGTAFEDLEGAQHPDFASAYRADITRLSDWLRTADRFDETVRHRILALVADVPALLAPLSDDTPVFIHDDAHAGNFLAADDRLVGVIDPGRARFTHRELDVFHLADAGAALDLLPRYLARAPLAPGWEQRRLLFSIWDDVKHARDADWRDDAWFTTKLDAFEKASSSFGPQ</sequence>
<proteinExistence type="predicted"/>
<evidence type="ECO:0000313" key="2">
    <source>
        <dbReference type="EMBL" id="GLK01167.1"/>
    </source>
</evidence>
<dbReference type="PANTHER" id="PTHR21310">
    <property type="entry name" value="AMINOGLYCOSIDE PHOSPHOTRANSFERASE-RELATED-RELATED"/>
    <property type="match status" value="1"/>
</dbReference>
<name>A0A9W6HQQ4_9MICO</name>
<dbReference type="InterPro" id="IPR051678">
    <property type="entry name" value="AGP_Transferase"/>
</dbReference>
<dbReference type="Proteomes" id="UP001142325">
    <property type="component" value="Unassembled WGS sequence"/>
</dbReference>
<organism evidence="2 3">
    <name type="scientific">Microbacterium keratanolyticum</name>
    <dbReference type="NCBI Taxonomy" id="67574"/>
    <lineage>
        <taxon>Bacteria</taxon>
        <taxon>Bacillati</taxon>
        <taxon>Actinomycetota</taxon>
        <taxon>Actinomycetes</taxon>
        <taxon>Micrococcales</taxon>
        <taxon>Microbacteriaceae</taxon>
        <taxon>Microbacterium</taxon>
    </lineage>
</organism>
<dbReference type="InterPro" id="IPR002575">
    <property type="entry name" value="Aminoglycoside_PTrfase"/>
</dbReference>
<keyword evidence="3" id="KW-1185">Reference proteome</keyword>
<feature type="domain" description="Aminoglycoside phosphotransferase" evidence="1">
    <location>
        <begin position="38"/>
        <end position="240"/>
    </location>
</feature>
<reference evidence="2" key="1">
    <citation type="journal article" date="2014" name="Int. J. Syst. Evol. Microbiol.">
        <title>Complete genome sequence of Corynebacterium casei LMG S-19264T (=DSM 44701T), isolated from a smear-ripened cheese.</title>
        <authorList>
            <consortium name="US DOE Joint Genome Institute (JGI-PGF)"/>
            <person name="Walter F."/>
            <person name="Albersmeier A."/>
            <person name="Kalinowski J."/>
            <person name="Ruckert C."/>
        </authorList>
    </citation>
    <scope>NUCLEOTIDE SEQUENCE</scope>
    <source>
        <strain evidence="2">VKM Ac-1958</strain>
    </source>
</reference>
<dbReference type="Pfam" id="PF01636">
    <property type="entry name" value="APH"/>
    <property type="match status" value="1"/>
</dbReference>
<dbReference type="RefSeq" id="WP_204938820.1">
    <property type="nucleotide sequence ID" value="NZ_BAAAUM010000001.1"/>
</dbReference>
<dbReference type="EMBL" id="BSET01000001">
    <property type="protein sequence ID" value="GLK01167.1"/>
    <property type="molecule type" value="Genomic_DNA"/>
</dbReference>
<dbReference type="SUPFAM" id="SSF56112">
    <property type="entry name" value="Protein kinase-like (PK-like)"/>
    <property type="match status" value="1"/>
</dbReference>
<dbReference type="Gene3D" id="3.90.1200.10">
    <property type="match status" value="1"/>
</dbReference>